<feature type="compositionally biased region" description="Basic and acidic residues" evidence="4">
    <location>
        <begin position="125"/>
        <end position="155"/>
    </location>
</feature>
<keyword evidence="2" id="KW-0813">Transport</keyword>
<evidence type="ECO:0000256" key="5">
    <source>
        <dbReference type="SAM" id="SignalP"/>
    </source>
</evidence>
<evidence type="ECO:0000313" key="7">
    <source>
        <dbReference type="Proteomes" id="UP000732377"/>
    </source>
</evidence>
<keyword evidence="3 5" id="KW-0732">Signal</keyword>
<dbReference type="PANTHER" id="PTHR42953">
    <property type="entry name" value="HIGH-AFFINITY ZINC UPTAKE SYSTEM PROTEIN ZNUA-RELATED"/>
    <property type="match status" value="1"/>
</dbReference>
<dbReference type="InterPro" id="IPR050492">
    <property type="entry name" value="Bact_metal-bind_prot9"/>
</dbReference>
<evidence type="ECO:0000256" key="4">
    <source>
        <dbReference type="SAM" id="MobiDB-lite"/>
    </source>
</evidence>
<dbReference type="CDD" id="cd01017">
    <property type="entry name" value="AdcA"/>
    <property type="match status" value="1"/>
</dbReference>
<dbReference type="Pfam" id="PF01297">
    <property type="entry name" value="ZnuA"/>
    <property type="match status" value="1"/>
</dbReference>
<dbReference type="PANTHER" id="PTHR42953:SF3">
    <property type="entry name" value="HIGH-AFFINITY ZINC UPTAKE SYSTEM PROTEIN ZNUA"/>
    <property type="match status" value="1"/>
</dbReference>
<accession>A0A953I2Z3</accession>
<feature type="chain" id="PRO_5039631015" evidence="5">
    <location>
        <begin position="17"/>
        <end position="328"/>
    </location>
</feature>
<reference evidence="6" key="1">
    <citation type="submission" date="2017-11" db="EMBL/GenBank/DDBJ databases">
        <title>Three new genomes from thermophilic consortium.</title>
        <authorList>
            <person name="Quaggio R."/>
            <person name="Amgarten D."/>
            <person name="Setubal J.C."/>
        </authorList>
    </citation>
    <scope>NUCLEOTIDE SEQUENCE</scope>
    <source>
        <strain evidence="6">ZCTH01-B2</strain>
    </source>
</reference>
<dbReference type="AlphaFoldDB" id="A0A953I2Z3"/>
<dbReference type="GO" id="GO:0030001">
    <property type="term" value="P:metal ion transport"/>
    <property type="evidence" value="ECO:0007669"/>
    <property type="project" value="InterPro"/>
</dbReference>
<dbReference type="Proteomes" id="UP000732377">
    <property type="component" value="Unassembled WGS sequence"/>
</dbReference>
<protein>
    <submittedName>
        <fullName evidence="6">ABC transporter substrate-binding protein</fullName>
    </submittedName>
</protein>
<feature type="region of interest" description="Disordered" evidence="4">
    <location>
        <begin position="119"/>
        <end position="157"/>
    </location>
</feature>
<evidence type="ECO:0000313" key="6">
    <source>
        <dbReference type="EMBL" id="MBY6276585.1"/>
    </source>
</evidence>
<dbReference type="GO" id="GO:0046872">
    <property type="term" value="F:metal ion binding"/>
    <property type="evidence" value="ECO:0007669"/>
    <property type="project" value="InterPro"/>
</dbReference>
<evidence type="ECO:0000256" key="3">
    <source>
        <dbReference type="ARBA" id="ARBA00022729"/>
    </source>
</evidence>
<evidence type="ECO:0000256" key="2">
    <source>
        <dbReference type="ARBA" id="ARBA00022448"/>
    </source>
</evidence>
<organism evidence="6 7">
    <name type="scientific">Symbiobacterium thermophilum</name>
    <dbReference type="NCBI Taxonomy" id="2734"/>
    <lineage>
        <taxon>Bacteria</taxon>
        <taxon>Bacillati</taxon>
        <taxon>Bacillota</taxon>
        <taxon>Clostridia</taxon>
        <taxon>Eubacteriales</taxon>
        <taxon>Symbiobacteriaceae</taxon>
        <taxon>Symbiobacterium</taxon>
    </lineage>
</organism>
<comment type="caution">
    <text evidence="6">The sequence shown here is derived from an EMBL/GenBank/DDBJ whole genome shotgun (WGS) entry which is preliminary data.</text>
</comment>
<gene>
    <name evidence="6" type="ORF">CWE10_10275</name>
</gene>
<feature type="signal peptide" evidence="5">
    <location>
        <begin position="1"/>
        <end position="16"/>
    </location>
</feature>
<dbReference type="SUPFAM" id="SSF53807">
    <property type="entry name" value="Helical backbone' metal receptor"/>
    <property type="match status" value="1"/>
</dbReference>
<dbReference type="Gene3D" id="3.40.50.1980">
    <property type="entry name" value="Nitrogenase molybdenum iron protein domain"/>
    <property type="match status" value="2"/>
</dbReference>
<dbReference type="InterPro" id="IPR006127">
    <property type="entry name" value="ZnuA-like"/>
</dbReference>
<dbReference type="PRINTS" id="PR00691">
    <property type="entry name" value="ADHESINB"/>
</dbReference>
<dbReference type="GO" id="GO:0007155">
    <property type="term" value="P:cell adhesion"/>
    <property type="evidence" value="ECO:0007669"/>
    <property type="project" value="InterPro"/>
</dbReference>
<evidence type="ECO:0000256" key="1">
    <source>
        <dbReference type="ARBA" id="ARBA00011028"/>
    </source>
</evidence>
<dbReference type="InterPro" id="IPR006129">
    <property type="entry name" value="AdhesinB"/>
</dbReference>
<dbReference type="EMBL" id="PIUK01000090">
    <property type="protein sequence ID" value="MBY6276585.1"/>
    <property type="molecule type" value="Genomic_DNA"/>
</dbReference>
<proteinExistence type="inferred from homology"/>
<name>A0A953I2Z3_SYMTR</name>
<comment type="similarity">
    <text evidence="1">Belongs to the bacterial solute-binding protein 9 family.</text>
</comment>
<sequence length="328" mass="35276">MAAVTALLLLAGCATADGARRGASGFAEDGRLRVVASIYPIYEFARAVGGDRIELVNLVPPGTEPHDWEPSVGDIRTLNGAQVFLYAGAGFEHWIDKALASLDNRDLMAVETSAGFALLGGNPSHGDESAHDDHDEGLHGDHQEGADEGHHHGGLDPHIWLDPTGAAHIVERIRDGLAAADPGNADVYRTSAAAYLKELEALDREYAAGLAQCERRTFFTTHAAFGYLARRYGLEQRAIMGLAPDAEPTPRALKAVVDAAREQDVRYIFFETLVSDRVARVVADEIGAETLVLNPFEGLTPEQVAAGEDYLSVMRENLANLRIALGCR</sequence>